<feature type="domain" description="SAP" evidence="1">
    <location>
        <begin position="38"/>
        <end position="72"/>
    </location>
</feature>
<dbReference type="InterPro" id="IPR003034">
    <property type="entry name" value="SAP_dom"/>
</dbReference>
<sequence>MSRITPPVHRFNHAIRSMSSTVARSSGHLEHSRHTTQYLPRKLAELEAECTKRQLNTRGLKTELVERLVSHDRGFHSSVGHRPTSPIFKPIPPMQGFRTSAPAQAAHDSSNMDFFVFPETPEEPPTNPFARIRVPLLPDNYSPDRSANSAHAAEAFDTPVLKSEIHIVAAHPERVAPAALSEVVGNDGVDVDLSSLTKGFGNTPLKALKEPGVIKEILSGMVDDIFGVKKAAI</sequence>
<evidence type="ECO:0000313" key="2">
    <source>
        <dbReference type="EMBL" id="KAG0645963.1"/>
    </source>
</evidence>
<reference evidence="2" key="1">
    <citation type="submission" date="2019-07" db="EMBL/GenBank/DDBJ databases">
        <title>Hyphodiscus hymeniophilus genome sequencing and assembly.</title>
        <authorList>
            <person name="Kramer G."/>
            <person name="Nodwell J."/>
        </authorList>
    </citation>
    <scope>NUCLEOTIDE SEQUENCE</scope>
    <source>
        <strain evidence="2">ATCC 34498</strain>
    </source>
</reference>
<evidence type="ECO:0000313" key="3">
    <source>
        <dbReference type="Proteomes" id="UP000785200"/>
    </source>
</evidence>
<dbReference type="Proteomes" id="UP000785200">
    <property type="component" value="Unassembled WGS sequence"/>
</dbReference>
<dbReference type="OrthoDB" id="3993201at2759"/>
<protein>
    <recommendedName>
        <fullName evidence="1">SAP domain-containing protein</fullName>
    </recommendedName>
</protein>
<dbReference type="SUPFAM" id="SSF68906">
    <property type="entry name" value="SAP domain"/>
    <property type="match status" value="1"/>
</dbReference>
<proteinExistence type="predicted"/>
<name>A0A9P6VE06_9HELO</name>
<organism evidence="2 3">
    <name type="scientific">Hyphodiscus hymeniophilus</name>
    <dbReference type="NCBI Taxonomy" id="353542"/>
    <lineage>
        <taxon>Eukaryota</taxon>
        <taxon>Fungi</taxon>
        <taxon>Dikarya</taxon>
        <taxon>Ascomycota</taxon>
        <taxon>Pezizomycotina</taxon>
        <taxon>Leotiomycetes</taxon>
        <taxon>Helotiales</taxon>
        <taxon>Hyphodiscaceae</taxon>
        <taxon>Hyphodiscus</taxon>
    </lineage>
</organism>
<gene>
    <name evidence="2" type="ORF">D0Z07_7720</name>
</gene>
<evidence type="ECO:0000259" key="1">
    <source>
        <dbReference type="SMART" id="SM00513"/>
    </source>
</evidence>
<comment type="caution">
    <text evidence="2">The sequence shown here is derived from an EMBL/GenBank/DDBJ whole genome shotgun (WGS) entry which is preliminary data.</text>
</comment>
<dbReference type="AlphaFoldDB" id="A0A9P6VE06"/>
<dbReference type="Gene3D" id="1.10.720.30">
    <property type="entry name" value="SAP domain"/>
    <property type="match status" value="1"/>
</dbReference>
<dbReference type="InterPro" id="IPR036361">
    <property type="entry name" value="SAP_dom_sf"/>
</dbReference>
<dbReference type="SMART" id="SM00513">
    <property type="entry name" value="SAP"/>
    <property type="match status" value="1"/>
</dbReference>
<dbReference type="Pfam" id="PF02037">
    <property type="entry name" value="SAP"/>
    <property type="match status" value="1"/>
</dbReference>
<accession>A0A9P6VE06</accession>
<dbReference type="EMBL" id="VNKQ01000017">
    <property type="protein sequence ID" value="KAG0645963.1"/>
    <property type="molecule type" value="Genomic_DNA"/>
</dbReference>
<keyword evidence="3" id="KW-1185">Reference proteome</keyword>